<evidence type="ECO:0000256" key="2">
    <source>
        <dbReference type="ARBA" id="ARBA00003091"/>
    </source>
</evidence>
<comment type="function">
    <text evidence="2">Extracellular metalloprotease that contributes to pathogenicity.</text>
</comment>
<dbReference type="InterPro" id="IPR000834">
    <property type="entry name" value="Peptidase_M14"/>
</dbReference>
<feature type="domain" description="Peptidase M14" evidence="15">
    <location>
        <begin position="68"/>
        <end position="350"/>
    </location>
</feature>
<name>W2S3B3_CYPE1</name>
<evidence type="ECO:0000256" key="7">
    <source>
        <dbReference type="ARBA" id="ARBA00022729"/>
    </source>
</evidence>
<dbReference type="GO" id="GO:0005576">
    <property type="term" value="C:extracellular region"/>
    <property type="evidence" value="ECO:0007669"/>
    <property type="project" value="UniProtKB-SubCell"/>
</dbReference>
<evidence type="ECO:0000256" key="13">
    <source>
        <dbReference type="PROSITE-ProRule" id="PRU01379"/>
    </source>
</evidence>
<dbReference type="Gene3D" id="3.40.630.10">
    <property type="entry name" value="Zn peptidases"/>
    <property type="match status" value="1"/>
</dbReference>
<dbReference type="PROSITE" id="PS52035">
    <property type="entry name" value="PEPTIDASE_M14"/>
    <property type="match status" value="1"/>
</dbReference>
<dbReference type="OrthoDB" id="3626597at2759"/>
<accession>W2S3B3</accession>
<gene>
    <name evidence="16" type="ORF">HMPREF1541_02340</name>
</gene>
<comment type="subcellular location">
    <subcellularLocation>
        <location evidence="3">Secreted</location>
    </subcellularLocation>
</comment>
<dbReference type="VEuPathDB" id="FungiDB:HMPREF1541_02340"/>
<dbReference type="SUPFAM" id="SSF53187">
    <property type="entry name" value="Zn-dependent exopeptidases"/>
    <property type="match status" value="1"/>
</dbReference>
<keyword evidence="6" id="KW-0645">Protease</keyword>
<sequence>MLLKSVLLGLAVVLTSVEAQRYGDNHVPVRRDNATIEAAFPDPNTKLIAPAFTKPESVPGDFANGSSGPTDDYELDYFLRSLAARNEWMSYSSADFQSEEGRAFPYVYLSESNQESTSALNTSNKVRVYLQAAVHGNEPAGDQSLLALLGKMDANQTWTASLLEKLDIMILPRYNPDGVAYFQRTLATNFDPNRDHIKLARRQTRDLKQVFNDFAPHVAVDMHEYGAASTYGGSYKHASDGLFSAAKNLNIHPEIRRLSEEVFAENIGSAMEAADLRWEPYVTGSTNSTPGSSISFAEAGSDGKIGRNAMGLTQSITFLCEMRGIGIADQEFTRRTFSGLTMAESIIETAADNAQDVYDTMETSIQEFIDGHDEIIITDSSDVITRPYSMIDITNGSVVQVPVEFSVTTPVNANLTRERPEAYLIPKAWADLAERLRIYGLEVQTLTNPFRGQVETLNITSAEFGDSYYEGVVLLTVTTEPKTTEVELPPGSFLVSTRQKNAGLAFIALEPENIDSFVAFNIIPVEVGDEYPIFRVVSQ</sequence>
<proteinExistence type="inferred from homology"/>
<dbReference type="RefSeq" id="XP_008714918.1">
    <property type="nucleotide sequence ID" value="XM_008716696.1"/>
</dbReference>
<dbReference type="GeneID" id="19969679"/>
<dbReference type="HOGENOM" id="CLU_026103_1_0_1"/>
<evidence type="ECO:0000256" key="14">
    <source>
        <dbReference type="SAM" id="SignalP"/>
    </source>
</evidence>
<dbReference type="Pfam" id="PF00246">
    <property type="entry name" value="Peptidase_M14"/>
    <property type="match status" value="1"/>
</dbReference>
<evidence type="ECO:0000313" key="17">
    <source>
        <dbReference type="Proteomes" id="UP000030752"/>
    </source>
</evidence>
<dbReference type="InParanoid" id="W2S3B3"/>
<dbReference type="GO" id="GO:0004181">
    <property type="term" value="F:metallocarboxypeptidase activity"/>
    <property type="evidence" value="ECO:0007669"/>
    <property type="project" value="InterPro"/>
</dbReference>
<feature type="signal peptide" evidence="14">
    <location>
        <begin position="1"/>
        <end position="19"/>
    </location>
</feature>
<keyword evidence="5" id="KW-0964">Secreted</keyword>
<dbReference type="PANTHER" id="PTHR11705:SF83">
    <property type="entry name" value="INACTIVE METALLOCARBOXYPEPTIDASE ECM14"/>
    <property type="match status" value="1"/>
</dbReference>
<comment type="cofactor">
    <cofactor evidence="1">
        <name>Zn(2+)</name>
        <dbReference type="ChEBI" id="CHEBI:29105"/>
    </cofactor>
</comment>
<keyword evidence="17" id="KW-1185">Reference proteome</keyword>
<dbReference type="CDD" id="cd06242">
    <property type="entry name" value="M14-like"/>
    <property type="match status" value="1"/>
</dbReference>
<evidence type="ECO:0000313" key="16">
    <source>
        <dbReference type="EMBL" id="ETN43182.1"/>
    </source>
</evidence>
<keyword evidence="10" id="KW-0325">Glycoprotein</keyword>
<dbReference type="eggNOG" id="ENOG502SIAH">
    <property type="taxonomic scope" value="Eukaryota"/>
</dbReference>
<evidence type="ECO:0000256" key="12">
    <source>
        <dbReference type="ARBA" id="ARBA00042017"/>
    </source>
</evidence>
<dbReference type="STRING" id="1220924.W2S3B3"/>
<evidence type="ECO:0000256" key="4">
    <source>
        <dbReference type="ARBA" id="ARBA00005988"/>
    </source>
</evidence>
<evidence type="ECO:0000256" key="6">
    <source>
        <dbReference type="ARBA" id="ARBA00022670"/>
    </source>
</evidence>
<evidence type="ECO:0000256" key="10">
    <source>
        <dbReference type="ARBA" id="ARBA00023180"/>
    </source>
</evidence>
<evidence type="ECO:0000256" key="11">
    <source>
        <dbReference type="ARBA" id="ARBA00041263"/>
    </source>
</evidence>
<evidence type="ECO:0000256" key="8">
    <source>
        <dbReference type="ARBA" id="ARBA00022801"/>
    </source>
</evidence>
<dbReference type="EMBL" id="KB822718">
    <property type="protein sequence ID" value="ETN43182.1"/>
    <property type="molecule type" value="Genomic_DNA"/>
</dbReference>
<evidence type="ECO:0000259" key="15">
    <source>
        <dbReference type="PROSITE" id="PS52035"/>
    </source>
</evidence>
<organism evidence="16 17">
    <name type="scientific">Cyphellophora europaea (strain CBS 101466)</name>
    <name type="common">Phialophora europaea</name>
    <dbReference type="NCBI Taxonomy" id="1220924"/>
    <lineage>
        <taxon>Eukaryota</taxon>
        <taxon>Fungi</taxon>
        <taxon>Dikarya</taxon>
        <taxon>Ascomycota</taxon>
        <taxon>Pezizomycotina</taxon>
        <taxon>Eurotiomycetes</taxon>
        <taxon>Chaetothyriomycetidae</taxon>
        <taxon>Chaetothyriales</taxon>
        <taxon>Cyphellophoraceae</taxon>
        <taxon>Cyphellophora</taxon>
    </lineage>
</organism>
<keyword evidence="8" id="KW-0378">Hydrolase</keyword>
<keyword evidence="9" id="KW-0843">Virulence</keyword>
<evidence type="ECO:0000256" key="1">
    <source>
        <dbReference type="ARBA" id="ARBA00001947"/>
    </source>
</evidence>
<feature type="active site" description="Proton donor/acceptor" evidence="13">
    <location>
        <position position="321"/>
    </location>
</feature>
<dbReference type="GO" id="GO:0008270">
    <property type="term" value="F:zinc ion binding"/>
    <property type="evidence" value="ECO:0007669"/>
    <property type="project" value="InterPro"/>
</dbReference>
<dbReference type="Proteomes" id="UP000030752">
    <property type="component" value="Unassembled WGS sequence"/>
</dbReference>
<comment type="similarity">
    <text evidence="4 13">Belongs to the peptidase M14 family.</text>
</comment>
<keyword evidence="7 14" id="KW-0732">Signal</keyword>
<evidence type="ECO:0000256" key="3">
    <source>
        <dbReference type="ARBA" id="ARBA00004613"/>
    </source>
</evidence>
<reference evidence="16 17" key="1">
    <citation type="submission" date="2013-03" db="EMBL/GenBank/DDBJ databases">
        <title>The Genome Sequence of Phialophora europaea CBS 101466.</title>
        <authorList>
            <consortium name="The Broad Institute Genomics Platform"/>
            <person name="Cuomo C."/>
            <person name="de Hoog S."/>
            <person name="Gorbushina A."/>
            <person name="Walker B."/>
            <person name="Young S.K."/>
            <person name="Zeng Q."/>
            <person name="Gargeya S."/>
            <person name="Fitzgerald M."/>
            <person name="Haas B."/>
            <person name="Abouelleil A."/>
            <person name="Allen A.W."/>
            <person name="Alvarado L."/>
            <person name="Arachchi H.M."/>
            <person name="Berlin A.M."/>
            <person name="Chapman S.B."/>
            <person name="Gainer-Dewar J."/>
            <person name="Goldberg J."/>
            <person name="Griggs A."/>
            <person name="Gujja S."/>
            <person name="Hansen M."/>
            <person name="Howarth C."/>
            <person name="Imamovic A."/>
            <person name="Ireland A."/>
            <person name="Larimer J."/>
            <person name="McCowan C."/>
            <person name="Murphy C."/>
            <person name="Pearson M."/>
            <person name="Poon T.W."/>
            <person name="Priest M."/>
            <person name="Roberts A."/>
            <person name="Saif S."/>
            <person name="Shea T."/>
            <person name="Sisk P."/>
            <person name="Sykes S."/>
            <person name="Wortman J."/>
            <person name="Nusbaum C."/>
            <person name="Birren B."/>
        </authorList>
    </citation>
    <scope>NUCLEOTIDE SEQUENCE [LARGE SCALE GENOMIC DNA]</scope>
    <source>
        <strain evidence="16 17">CBS 101466</strain>
    </source>
</reference>
<dbReference type="AlphaFoldDB" id="W2S3B3"/>
<evidence type="ECO:0000256" key="5">
    <source>
        <dbReference type="ARBA" id="ARBA00022525"/>
    </source>
</evidence>
<feature type="chain" id="PRO_5004824062" description="Carboxypeptidase M14B" evidence="14">
    <location>
        <begin position="20"/>
        <end position="539"/>
    </location>
</feature>
<dbReference type="PANTHER" id="PTHR11705">
    <property type="entry name" value="PROTEASE FAMILY M14 CARBOXYPEPTIDASE A,B"/>
    <property type="match status" value="1"/>
</dbReference>
<dbReference type="GO" id="GO:0006508">
    <property type="term" value="P:proteolysis"/>
    <property type="evidence" value="ECO:0007669"/>
    <property type="project" value="UniProtKB-KW"/>
</dbReference>
<evidence type="ECO:0000256" key="9">
    <source>
        <dbReference type="ARBA" id="ARBA00023026"/>
    </source>
</evidence>
<protein>
    <recommendedName>
        <fullName evidence="12">Carboxypeptidase M14B</fullName>
    </recommendedName>
    <alternativeName>
        <fullName evidence="11">Carboxypeptidase MCPB</fullName>
    </alternativeName>
</protein>